<gene>
    <name evidence="1" type="ORF">Ocin01_13499</name>
</gene>
<accession>A0A1D2MJN4</accession>
<keyword evidence="2" id="KW-1185">Reference proteome</keyword>
<dbReference type="PANTHER" id="PTHR21261">
    <property type="entry name" value="BEAT PROTEIN"/>
    <property type="match status" value="1"/>
</dbReference>
<protein>
    <submittedName>
        <fullName evidence="1">Uncharacterized protein</fullName>
    </submittedName>
</protein>
<dbReference type="STRING" id="48709.A0A1D2MJN4"/>
<name>A0A1D2MJN4_ORCCI</name>
<dbReference type="OrthoDB" id="6478865at2759"/>
<proteinExistence type="predicted"/>
<sequence length="132" mass="15334">MEPFFYLFWNTGVTGVRINSLTVPQIIRNGTEDSVILDCDYSVDEAEKKGLVVKWFHERKQSPVYQWIPHKKPIDLGILKGKLNLDFRADSDEFKLHRALQIIRPTTELSGKKLLGLYLQNQMLLSKPRSFN</sequence>
<dbReference type="Proteomes" id="UP000094527">
    <property type="component" value="Unassembled WGS sequence"/>
</dbReference>
<dbReference type="PANTHER" id="PTHR21261:SF2">
    <property type="entry name" value="GH04238P-RELATED"/>
    <property type="match status" value="1"/>
</dbReference>
<dbReference type="AlphaFoldDB" id="A0A1D2MJN4"/>
<comment type="caution">
    <text evidence="1">The sequence shown here is derived from an EMBL/GenBank/DDBJ whole genome shotgun (WGS) entry which is preliminary data.</text>
</comment>
<dbReference type="EMBL" id="LJIJ01001050">
    <property type="protein sequence ID" value="ODM93183.1"/>
    <property type="molecule type" value="Genomic_DNA"/>
</dbReference>
<dbReference type="OMA" id="WFHERKQ"/>
<organism evidence="1 2">
    <name type="scientific">Orchesella cincta</name>
    <name type="common">Springtail</name>
    <name type="synonym">Podura cincta</name>
    <dbReference type="NCBI Taxonomy" id="48709"/>
    <lineage>
        <taxon>Eukaryota</taxon>
        <taxon>Metazoa</taxon>
        <taxon>Ecdysozoa</taxon>
        <taxon>Arthropoda</taxon>
        <taxon>Hexapoda</taxon>
        <taxon>Collembola</taxon>
        <taxon>Entomobryomorpha</taxon>
        <taxon>Entomobryoidea</taxon>
        <taxon>Orchesellidae</taxon>
        <taxon>Orchesellinae</taxon>
        <taxon>Orchesella</taxon>
    </lineage>
</organism>
<evidence type="ECO:0000313" key="2">
    <source>
        <dbReference type="Proteomes" id="UP000094527"/>
    </source>
</evidence>
<reference evidence="1 2" key="1">
    <citation type="journal article" date="2016" name="Genome Biol. Evol.">
        <title>Gene Family Evolution Reflects Adaptation to Soil Environmental Stressors in the Genome of the Collembolan Orchesella cincta.</title>
        <authorList>
            <person name="Faddeeva-Vakhrusheva A."/>
            <person name="Derks M.F."/>
            <person name="Anvar S.Y."/>
            <person name="Agamennone V."/>
            <person name="Suring W."/>
            <person name="Smit S."/>
            <person name="van Straalen N.M."/>
            <person name="Roelofs D."/>
        </authorList>
    </citation>
    <scope>NUCLEOTIDE SEQUENCE [LARGE SCALE GENOMIC DNA]</scope>
    <source>
        <tissue evidence="1">Mixed pool</tissue>
    </source>
</reference>
<evidence type="ECO:0000313" key="1">
    <source>
        <dbReference type="EMBL" id="ODM93183.1"/>
    </source>
</evidence>